<sequence>MSLEDSGMKRSKASSSGKSRLSKDTSHLRLSSNISLMDSSTTGSGW</sequence>
<evidence type="ECO:0000313" key="2">
    <source>
        <dbReference type="EMBL" id="QFW57075.1"/>
    </source>
</evidence>
<feature type="compositionally biased region" description="Polar residues" evidence="1">
    <location>
        <begin position="28"/>
        <end position="46"/>
    </location>
</feature>
<proteinExistence type="predicted"/>
<accession>A0A5P9U7Y7</accession>
<reference evidence="2" key="1">
    <citation type="journal article" date="2018" name="BMC Genomics">
        <title>Comparative genomic, transcriptomic, and proteomic reannotation of human herpesvirus 6.</title>
        <authorList>
            <person name="Greninger A.L."/>
            <person name="Knudsen G.M."/>
            <person name="Roychoudhury P."/>
            <person name="Hanson D.J."/>
            <person name="Sedlak R.H."/>
            <person name="Xie H."/>
            <person name="Guan J."/>
            <person name="Nguyen T."/>
            <person name="Peddu V."/>
            <person name="Boeckh M."/>
            <person name="Huang M.L."/>
            <person name="Cook L."/>
            <person name="Depledge D.P."/>
            <person name="Zerr D.M."/>
            <person name="Koelle D.M."/>
            <person name="Gantt S."/>
            <person name="Yoshikawa T."/>
            <person name="Caserta M."/>
            <person name="Hill J.A."/>
            <person name="Jerome K.R."/>
        </authorList>
    </citation>
    <scope>NUCLEOTIDE SEQUENCE</scope>
    <source>
        <strain evidence="2">HP8H1</strain>
    </source>
</reference>
<name>A0A5P9U7Y7_9BETA</name>
<evidence type="ECO:0000256" key="1">
    <source>
        <dbReference type="SAM" id="MobiDB-lite"/>
    </source>
</evidence>
<feature type="region of interest" description="Disordered" evidence="1">
    <location>
        <begin position="1"/>
        <end position="46"/>
    </location>
</feature>
<dbReference type="EMBL" id="KY315527">
    <property type="protein sequence ID" value="QFW57075.1"/>
    <property type="molecule type" value="Genomic_DNA"/>
</dbReference>
<organism evidence="2">
    <name type="scientific">Human betaherpesvirus 6</name>
    <dbReference type="NCBI Taxonomy" id="10368"/>
    <lineage>
        <taxon>Viruses</taxon>
        <taxon>Duplodnaviria</taxon>
        <taxon>Heunggongvirae</taxon>
        <taxon>Peploviricota</taxon>
        <taxon>Herviviricetes</taxon>
        <taxon>Herpesvirales</taxon>
        <taxon>Orthoherpesviridae</taxon>
        <taxon>Betaherpesvirinae</taxon>
        <taxon>Roseolovirus</taxon>
    </lineage>
</organism>
<protein>
    <submittedName>
        <fullName evidence="2">Uncharacterized protein</fullName>
    </submittedName>
</protein>